<gene>
    <name evidence="1" type="ORF">EYF80_055537</name>
</gene>
<name>A0A4Z2F027_9TELE</name>
<keyword evidence="2" id="KW-1185">Reference proteome</keyword>
<evidence type="ECO:0000313" key="2">
    <source>
        <dbReference type="Proteomes" id="UP000314294"/>
    </source>
</evidence>
<evidence type="ECO:0000313" key="1">
    <source>
        <dbReference type="EMBL" id="TNN34303.1"/>
    </source>
</evidence>
<accession>A0A4Z2F027</accession>
<reference evidence="1 2" key="1">
    <citation type="submission" date="2019-03" db="EMBL/GenBank/DDBJ databases">
        <title>First draft genome of Liparis tanakae, snailfish: a comprehensive survey of snailfish specific genes.</title>
        <authorList>
            <person name="Kim W."/>
            <person name="Song I."/>
            <person name="Jeong J.-H."/>
            <person name="Kim D."/>
            <person name="Kim S."/>
            <person name="Ryu S."/>
            <person name="Song J.Y."/>
            <person name="Lee S.K."/>
        </authorList>
    </citation>
    <scope>NUCLEOTIDE SEQUENCE [LARGE SCALE GENOMIC DNA]</scope>
    <source>
        <tissue evidence="1">Muscle</tissue>
    </source>
</reference>
<dbReference type="EMBL" id="SRLO01001995">
    <property type="protein sequence ID" value="TNN34303.1"/>
    <property type="molecule type" value="Genomic_DNA"/>
</dbReference>
<dbReference type="AlphaFoldDB" id="A0A4Z2F027"/>
<proteinExistence type="predicted"/>
<organism evidence="1 2">
    <name type="scientific">Liparis tanakae</name>
    <name type="common">Tanaka's snailfish</name>
    <dbReference type="NCBI Taxonomy" id="230148"/>
    <lineage>
        <taxon>Eukaryota</taxon>
        <taxon>Metazoa</taxon>
        <taxon>Chordata</taxon>
        <taxon>Craniata</taxon>
        <taxon>Vertebrata</taxon>
        <taxon>Euteleostomi</taxon>
        <taxon>Actinopterygii</taxon>
        <taxon>Neopterygii</taxon>
        <taxon>Teleostei</taxon>
        <taxon>Neoteleostei</taxon>
        <taxon>Acanthomorphata</taxon>
        <taxon>Eupercaria</taxon>
        <taxon>Perciformes</taxon>
        <taxon>Cottioidei</taxon>
        <taxon>Cottales</taxon>
        <taxon>Liparidae</taxon>
        <taxon>Liparis</taxon>
    </lineage>
</organism>
<sequence>MCTRPEFSISTMVFMCLEMSSRSTTLTMGSSVDLSRQCITRSISSLILASTFLIPAVQAEDHQHLAGVSDGAPATDDKTKRIGKLPPEFLISTGILGLLEQSQSLSSPSDRAVELCSCVPVDHLSLPLTGDHVQERLPQVVSDAAVAHHLVSEDDEAQVVHVLHIVLLNVHTVLGNERERRGRQAVEAESCE</sequence>
<comment type="caution">
    <text evidence="1">The sequence shown here is derived from an EMBL/GenBank/DDBJ whole genome shotgun (WGS) entry which is preliminary data.</text>
</comment>
<protein>
    <submittedName>
        <fullName evidence="1">Uncharacterized protein</fullName>
    </submittedName>
</protein>
<dbReference type="Proteomes" id="UP000314294">
    <property type="component" value="Unassembled WGS sequence"/>
</dbReference>